<protein>
    <recommendedName>
        <fullName evidence="3">AB hydrolase-1 domain-containing protein</fullName>
    </recommendedName>
</protein>
<evidence type="ECO:0000313" key="5">
    <source>
        <dbReference type="Proteomes" id="UP000719412"/>
    </source>
</evidence>
<comment type="caution">
    <text evidence="4">The sequence shown here is derived from an EMBL/GenBank/DDBJ whole genome shotgun (WGS) entry which is preliminary data.</text>
</comment>
<name>A0A8J6L7C0_TENMO</name>
<dbReference type="Proteomes" id="UP000719412">
    <property type="component" value="Unassembled WGS sequence"/>
</dbReference>
<dbReference type="InterPro" id="IPR029058">
    <property type="entry name" value="AB_hydrolase_fold"/>
</dbReference>
<evidence type="ECO:0000259" key="3">
    <source>
        <dbReference type="Pfam" id="PF00561"/>
    </source>
</evidence>
<dbReference type="SUPFAM" id="SSF53474">
    <property type="entry name" value="alpha/beta-Hydrolases"/>
    <property type="match status" value="4"/>
</dbReference>
<proteinExistence type="inferred from homology"/>
<dbReference type="InterPro" id="IPR000073">
    <property type="entry name" value="AB_hydrolase_1"/>
</dbReference>
<organism evidence="4 5">
    <name type="scientific">Tenebrio molitor</name>
    <name type="common">Yellow mealworm beetle</name>
    <dbReference type="NCBI Taxonomy" id="7067"/>
    <lineage>
        <taxon>Eukaryota</taxon>
        <taxon>Metazoa</taxon>
        <taxon>Ecdysozoa</taxon>
        <taxon>Arthropoda</taxon>
        <taxon>Hexapoda</taxon>
        <taxon>Insecta</taxon>
        <taxon>Pterygota</taxon>
        <taxon>Neoptera</taxon>
        <taxon>Endopterygota</taxon>
        <taxon>Coleoptera</taxon>
        <taxon>Polyphaga</taxon>
        <taxon>Cucujiformia</taxon>
        <taxon>Tenebrionidae</taxon>
        <taxon>Tenebrio</taxon>
    </lineage>
</organism>
<dbReference type="GO" id="GO:0016020">
    <property type="term" value="C:membrane"/>
    <property type="evidence" value="ECO:0007669"/>
    <property type="project" value="TreeGrafter"/>
</dbReference>
<dbReference type="EMBL" id="JABDTM020027492">
    <property type="protein sequence ID" value="KAH0810425.1"/>
    <property type="molecule type" value="Genomic_DNA"/>
</dbReference>
<feature type="domain" description="AB hydrolase-1" evidence="3">
    <location>
        <begin position="858"/>
        <end position="1104"/>
    </location>
</feature>
<evidence type="ECO:0000256" key="1">
    <source>
        <dbReference type="ARBA" id="ARBA00008645"/>
    </source>
</evidence>
<feature type="domain" description="AB hydrolase-1" evidence="3">
    <location>
        <begin position="582"/>
        <end position="828"/>
    </location>
</feature>
<gene>
    <name evidence="4" type="ORF">GEV33_012366</name>
</gene>
<dbReference type="InterPro" id="IPR050266">
    <property type="entry name" value="AB_hydrolase_sf"/>
</dbReference>
<dbReference type="PRINTS" id="PR00111">
    <property type="entry name" value="ABHYDROLASE"/>
</dbReference>
<dbReference type="GO" id="GO:0016787">
    <property type="term" value="F:hydrolase activity"/>
    <property type="evidence" value="ECO:0007669"/>
    <property type="project" value="UniProtKB-KW"/>
</dbReference>
<evidence type="ECO:0000313" key="4">
    <source>
        <dbReference type="EMBL" id="KAH0810425.1"/>
    </source>
</evidence>
<dbReference type="Pfam" id="PF00561">
    <property type="entry name" value="Abhydrolase_1"/>
    <property type="match status" value="4"/>
</dbReference>
<sequence length="1123" mass="128091">MGRRGVMQNGVPIEGVLLGFVQSIDGIDTVSLQSGVQDDCLDFNFENADVISMRKSGVGVFHLMNPQEEHYYTLRAERSVPPFATVQNSVSRPIDGVFIAETRDDFNFGRNLVKDGPRFSDARQEFHPVFLANRRQIYAPSHRYKATYTGSISLVEPVLQDGDKIYMEANAIGYGAQKEHARAYKRPPPPVINNPELDREASAATDGQVSNGSDLIGNGAPSCARIIHWVDSFLDLASREGCTERRHIYHATWKLSTMNETLATKSWGNQDDPVVLLFHGFTDNAGSFDRLIPLLPRSFCYIYIDLPGHGKSSHFPLFLPIYSLSFVMVFKMIAQHFNREKYIPIGHSYGGQLAYTFSQLYPEYVENGRCNSSERKPPYSRVLYLVLFDISLETKSWGNHEDPLVLLFHGATDNAGSFDRLIPLLPRSFCYICIDLPGHGKSSHFPPFLPIYSLSFVMVFKMIAQHFNRKKYIIIGHSYGGQLAYTFSQLYPEYVEKLVTLDIVHFYPEDPTKFKNRVRNKLDSCIALTQNNQASVTMTSSEALQKIQKYRSYGNISSEAAEALLQRGLKSVAKSWGNNEDPLVLFFHGMKDNAGSFDRLIPLLPRSFCYICIDLPGHGKSSNFPPFLPIYSLSFVMVFKMITQHFNRKKYIIIGHSYGGQLAYTFSQLYPEYVEKLVTLDIVHFYPEDPKKFQNHVRNRLDYCIALTQNNKANLKMTYSEALQKIQKYRTYGNISSEAAETLLQRGLKSVGDGKYEFSTDPRIKMHINPFHDMRNILATTEMFPVTCPVLIILARQSWMYHLQMKPLFDHLKECKNVSIQEVEGFHDVHNNNPGVVASLISEFLLKQSKSWGNYEDPLVLFFHGINDNAGSFDRLIPLLPRSFCYICIDLPGHGKSSHFPPFLPIYSLSFVMVFKMIAQHFNRKKYIIIGHSYGGQIAYKFSQLYPEYVEKLINLDVMHFYPEDPKDFKERVRNKLDYCIALTQNNKPSVKMTYSEALQKIQDYRTYGTISSAAAETLLQRGLKSVGDGKYEFSADPRTKMYINPFHDMRNILATTEMFPVSCPVLIILAHQSMRHHLQIKPFFDHLKGCKNVTIQEVEGGHDVHNNNPGVVAPHISKFLLT</sequence>
<dbReference type="Gene3D" id="3.40.50.1820">
    <property type="entry name" value="alpha/beta hydrolase"/>
    <property type="match status" value="4"/>
</dbReference>
<accession>A0A8J6L7C0</accession>
<keyword evidence="5" id="KW-1185">Reference proteome</keyword>
<dbReference type="PANTHER" id="PTHR43798:SF14">
    <property type="entry name" value="SERINE HYDROLASE-LIKE PROTEIN DDB_G0286239"/>
    <property type="match status" value="1"/>
</dbReference>
<dbReference type="AlphaFoldDB" id="A0A8J6L7C0"/>
<feature type="domain" description="AB hydrolase-1" evidence="3">
    <location>
        <begin position="273"/>
        <end position="367"/>
    </location>
</feature>
<reference evidence="4" key="2">
    <citation type="submission" date="2021-08" db="EMBL/GenBank/DDBJ databases">
        <authorList>
            <person name="Eriksson T."/>
        </authorList>
    </citation>
    <scope>NUCLEOTIDE SEQUENCE</scope>
    <source>
        <strain evidence="4">Stoneville</strain>
        <tissue evidence="4">Whole head</tissue>
    </source>
</reference>
<keyword evidence="2" id="KW-0378">Hydrolase</keyword>
<comment type="similarity">
    <text evidence="1">Belongs to the AB hydrolase superfamily.</text>
</comment>
<reference evidence="4" key="1">
    <citation type="journal article" date="2020" name="J Insects Food Feed">
        <title>The yellow mealworm (Tenebrio molitor) genome: a resource for the emerging insects as food and feed industry.</title>
        <authorList>
            <person name="Eriksson T."/>
            <person name="Andere A."/>
            <person name="Kelstrup H."/>
            <person name="Emery V."/>
            <person name="Picard C."/>
        </authorList>
    </citation>
    <scope>NUCLEOTIDE SEQUENCE</scope>
    <source>
        <strain evidence="4">Stoneville</strain>
        <tissue evidence="4">Whole head</tissue>
    </source>
</reference>
<feature type="domain" description="AB hydrolase-1" evidence="3">
    <location>
        <begin position="403"/>
        <end position="508"/>
    </location>
</feature>
<dbReference type="PANTHER" id="PTHR43798">
    <property type="entry name" value="MONOACYLGLYCEROL LIPASE"/>
    <property type="match status" value="1"/>
</dbReference>
<evidence type="ECO:0000256" key="2">
    <source>
        <dbReference type="ARBA" id="ARBA00022801"/>
    </source>
</evidence>